<dbReference type="NCBIfam" id="TIGR00431">
    <property type="entry name" value="TruB"/>
    <property type="match status" value="1"/>
</dbReference>
<comment type="function">
    <text evidence="5">Responsible for synthesis of pseudouridine from uracil-55 in the psi GC loop of transfer RNAs.</text>
</comment>
<dbReference type="SUPFAM" id="SSF88697">
    <property type="entry name" value="PUA domain-like"/>
    <property type="match status" value="1"/>
</dbReference>
<name>A0A3A6V271_LEGPN</name>
<comment type="catalytic activity">
    <reaction evidence="1 5">
        <text>uridine(55) in tRNA = pseudouridine(55) in tRNA</text>
        <dbReference type="Rhea" id="RHEA:42532"/>
        <dbReference type="Rhea" id="RHEA-COMP:10101"/>
        <dbReference type="Rhea" id="RHEA-COMP:10102"/>
        <dbReference type="ChEBI" id="CHEBI:65314"/>
        <dbReference type="ChEBI" id="CHEBI:65315"/>
        <dbReference type="EC" id="5.4.99.25"/>
    </reaction>
</comment>
<comment type="caution">
    <text evidence="6">The sequence shown here is derived from an EMBL/GenBank/DDBJ whole genome shotgun (WGS) entry which is preliminary data.</text>
</comment>
<keyword evidence="4 5" id="KW-0413">Isomerase</keyword>
<dbReference type="SUPFAM" id="SSF55120">
    <property type="entry name" value="Pseudouridine synthase"/>
    <property type="match status" value="1"/>
</dbReference>
<dbReference type="InterPro" id="IPR032819">
    <property type="entry name" value="TruB_C"/>
</dbReference>
<evidence type="ECO:0000256" key="1">
    <source>
        <dbReference type="ARBA" id="ARBA00000385"/>
    </source>
</evidence>
<dbReference type="Pfam" id="PF16198">
    <property type="entry name" value="TruB_C_2"/>
    <property type="match status" value="1"/>
</dbReference>
<protein>
    <recommendedName>
        <fullName evidence="5">tRNA pseudouridine synthase B</fullName>
        <ecNumber evidence="5">5.4.99.25</ecNumber>
    </recommendedName>
    <alternativeName>
        <fullName evidence="5">tRNA pseudouridine(55) synthase</fullName>
        <shortName evidence="5">Psi55 synthase</shortName>
    </alternativeName>
    <alternativeName>
        <fullName evidence="5">tRNA pseudouridylate synthase</fullName>
    </alternativeName>
    <alternativeName>
        <fullName evidence="5">tRNA-uridine isomerase</fullName>
    </alternativeName>
</protein>
<evidence type="ECO:0000313" key="6">
    <source>
        <dbReference type="EMBL" id="RJY34316.1"/>
    </source>
</evidence>
<proteinExistence type="inferred from homology"/>
<dbReference type="InterPro" id="IPR002501">
    <property type="entry name" value="PsdUridine_synth_N"/>
</dbReference>
<dbReference type="HAMAP" id="MF_01080">
    <property type="entry name" value="TruB_bact"/>
    <property type="match status" value="1"/>
</dbReference>
<dbReference type="Proteomes" id="UP000277145">
    <property type="component" value="Unassembled WGS sequence"/>
</dbReference>
<dbReference type="InterPro" id="IPR015947">
    <property type="entry name" value="PUA-like_sf"/>
</dbReference>
<evidence type="ECO:0000313" key="7">
    <source>
        <dbReference type="Proteomes" id="UP000277145"/>
    </source>
</evidence>
<organism evidence="6 7">
    <name type="scientific">Legionella pneumophila subsp. pneumophila</name>
    <dbReference type="NCBI Taxonomy" id="91891"/>
    <lineage>
        <taxon>Bacteria</taxon>
        <taxon>Pseudomonadati</taxon>
        <taxon>Pseudomonadota</taxon>
        <taxon>Gammaproteobacteria</taxon>
        <taxon>Legionellales</taxon>
        <taxon>Legionellaceae</taxon>
        <taxon>Legionella</taxon>
    </lineage>
</organism>
<evidence type="ECO:0000256" key="4">
    <source>
        <dbReference type="ARBA" id="ARBA00023235"/>
    </source>
</evidence>
<dbReference type="InterPro" id="IPR015240">
    <property type="entry name" value="tRNA_sdUridine_synth_fam1_C"/>
</dbReference>
<dbReference type="GO" id="GO:0031119">
    <property type="term" value="P:tRNA pseudouridine synthesis"/>
    <property type="evidence" value="ECO:0007669"/>
    <property type="project" value="UniProtKB-UniRule"/>
</dbReference>
<dbReference type="Gene3D" id="2.30.130.10">
    <property type="entry name" value="PUA domain"/>
    <property type="match status" value="1"/>
</dbReference>
<keyword evidence="3 5" id="KW-0819">tRNA processing</keyword>
<evidence type="ECO:0000256" key="3">
    <source>
        <dbReference type="ARBA" id="ARBA00022694"/>
    </source>
</evidence>
<accession>A0A3A6V271</accession>
<dbReference type="EMBL" id="QWDR01000001">
    <property type="protein sequence ID" value="RJY34316.1"/>
    <property type="molecule type" value="Genomic_DNA"/>
</dbReference>
<dbReference type="GO" id="GO:0003723">
    <property type="term" value="F:RNA binding"/>
    <property type="evidence" value="ECO:0007669"/>
    <property type="project" value="InterPro"/>
</dbReference>
<dbReference type="InterPro" id="IPR036974">
    <property type="entry name" value="PUA_sf"/>
</dbReference>
<dbReference type="Pfam" id="PF09157">
    <property type="entry name" value="TruB-C_2"/>
    <property type="match status" value="1"/>
</dbReference>
<dbReference type="PANTHER" id="PTHR13767:SF2">
    <property type="entry name" value="PSEUDOURIDYLATE SYNTHASE TRUB1"/>
    <property type="match status" value="1"/>
</dbReference>
<dbReference type="GO" id="GO:1990481">
    <property type="term" value="P:mRNA pseudouridine synthesis"/>
    <property type="evidence" value="ECO:0007669"/>
    <property type="project" value="TreeGrafter"/>
</dbReference>
<reference evidence="6 7" key="1">
    <citation type="submission" date="2018-08" db="EMBL/GenBank/DDBJ databases">
        <title>Genome Sequences of Legionella pneumophila subsp. pneumophila Isolates, Recovered from a Drinking Water System in a Large Builging.</title>
        <authorList>
            <person name="Gomez-Alvarez V."/>
            <person name="Boczek L."/>
            <person name="King D."/>
            <person name="Pemberton A."/>
            <person name="Pfaller S."/>
            <person name="Rodgers M."/>
            <person name="Santodomingo J."/>
            <person name="Revetta R."/>
        </authorList>
    </citation>
    <scope>NUCLEOTIDE SEQUENCE [LARGE SCALE GENOMIC DNA]</scope>
    <source>
        <strain evidence="6 7">L01C.1</strain>
    </source>
</reference>
<dbReference type="AlphaFoldDB" id="A0A3A6V271"/>
<evidence type="ECO:0000256" key="5">
    <source>
        <dbReference type="HAMAP-Rule" id="MF_01080"/>
    </source>
</evidence>
<dbReference type="Pfam" id="PF01509">
    <property type="entry name" value="TruB_N"/>
    <property type="match status" value="1"/>
</dbReference>
<dbReference type="InterPro" id="IPR014780">
    <property type="entry name" value="tRNA_psdUridine_synth_TruB"/>
</dbReference>
<dbReference type="InterPro" id="IPR020103">
    <property type="entry name" value="PsdUridine_synth_cat_dom_sf"/>
</dbReference>
<comment type="similarity">
    <text evidence="2 5">Belongs to the pseudouridine synthase TruB family. Type 1 subfamily.</text>
</comment>
<dbReference type="GO" id="GO:0160148">
    <property type="term" value="F:tRNA pseudouridine(55) synthase activity"/>
    <property type="evidence" value="ECO:0007669"/>
    <property type="project" value="UniProtKB-EC"/>
</dbReference>
<dbReference type="Gene3D" id="3.30.2350.10">
    <property type="entry name" value="Pseudouridine synthase"/>
    <property type="match status" value="1"/>
</dbReference>
<dbReference type="CDD" id="cd21152">
    <property type="entry name" value="PUA_TruB_bacterial"/>
    <property type="match status" value="1"/>
</dbReference>
<dbReference type="CDD" id="cd02573">
    <property type="entry name" value="PseudoU_synth_EcTruB"/>
    <property type="match status" value="1"/>
</dbReference>
<evidence type="ECO:0000256" key="2">
    <source>
        <dbReference type="ARBA" id="ARBA00005642"/>
    </source>
</evidence>
<dbReference type="EC" id="5.4.99.25" evidence="5"/>
<gene>
    <name evidence="5 6" type="primary">truB</name>
    <name evidence="6" type="ORF">D1H98_05850</name>
</gene>
<dbReference type="PANTHER" id="PTHR13767">
    <property type="entry name" value="TRNA-PSEUDOURIDINE SYNTHASE"/>
    <property type="match status" value="1"/>
</dbReference>
<sequence length="308" mass="33943">MIQVVMTTIESQCSIDGILLLNKPQGMTSNAALQKAKHLFGAKKAGHTGSLDPLATGMLPLCFGEATKICQYLLNADKSYETIGRLGSKTNTADCTGEVIFCIENYTVSHEEMIATLEKYKGKIKQIPSMFSALKHKGTPLYRLAREGIEIERKARDIVISQLKLEQFDGECFTLTVSCSKGTYIRNLVEDIGDTLKAGAHMTKLHRLYTAGFENNRMYTLDELQDMPLSQRLACLIPIDQAIQHLTPVILSDSEVTAIRQGKVISNKTGAVEGEDLRLYGEQSQFIGIGQALIHGDIKAKRLVSFAL</sequence>
<feature type="active site" description="Nucleophile" evidence="5">
    <location>
        <position position="52"/>
    </location>
</feature>